<accession>A0A1H5VA20</accession>
<dbReference type="Pfam" id="PF13481">
    <property type="entry name" value="AAA_25"/>
    <property type="match status" value="1"/>
</dbReference>
<organism evidence="1 2">
    <name type="scientific">Xylanibacter ruminicola</name>
    <name type="common">Prevotella ruminicola</name>
    <dbReference type="NCBI Taxonomy" id="839"/>
    <lineage>
        <taxon>Bacteria</taxon>
        <taxon>Pseudomonadati</taxon>
        <taxon>Bacteroidota</taxon>
        <taxon>Bacteroidia</taxon>
        <taxon>Bacteroidales</taxon>
        <taxon>Prevotellaceae</taxon>
        <taxon>Xylanibacter</taxon>
    </lineage>
</organism>
<dbReference type="Proteomes" id="UP000236735">
    <property type="component" value="Unassembled WGS sequence"/>
</dbReference>
<evidence type="ECO:0000313" key="2">
    <source>
        <dbReference type="Proteomes" id="UP000236735"/>
    </source>
</evidence>
<name>A0A1H5VA20_XYLRU</name>
<evidence type="ECO:0000313" key="1">
    <source>
        <dbReference type="EMBL" id="SEF84179.1"/>
    </source>
</evidence>
<dbReference type="Gene3D" id="3.40.50.300">
    <property type="entry name" value="P-loop containing nucleotide triphosphate hydrolases"/>
    <property type="match status" value="1"/>
</dbReference>
<reference evidence="1 2" key="1">
    <citation type="submission" date="2016-10" db="EMBL/GenBank/DDBJ databases">
        <authorList>
            <person name="de Groot N.N."/>
        </authorList>
    </citation>
    <scope>NUCLEOTIDE SEQUENCE [LARGE SCALE GENOMIC DNA]</scope>
    <source>
        <strain evidence="1 2">AR32</strain>
    </source>
</reference>
<dbReference type="SUPFAM" id="SSF52540">
    <property type="entry name" value="P-loop containing nucleoside triphosphate hydrolases"/>
    <property type="match status" value="1"/>
</dbReference>
<dbReference type="EMBL" id="FNUV01000004">
    <property type="protein sequence ID" value="SEF84179.1"/>
    <property type="molecule type" value="Genomic_DNA"/>
</dbReference>
<dbReference type="AlphaFoldDB" id="A0A1H5VA20"/>
<proteinExistence type="predicted"/>
<gene>
    <name evidence="1" type="ORF">SAMN05216354_1839</name>
</gene>
<sequence>MEELAHAGEASEITPELLKLDSCSITSESNLPTEEFMMRFFGRPCFPRKDLTSITGPAKGGKTFLSSMLMACGANTAEDNRRMLELERVAEQPLKVMWYDTEESKQTTKHILANRVFQMAKGQDLDRQFFVFNVRAFTWQERQEELQVAIKAYRPDIVIIDGIADLLPDINDGPKAIELIEHLLQLADDYNCNITTIIHLNRTGEKSNLRGWLGTVILQKSYEVFVCEKVFGTSTMSVELSTSRKTSLDERMYYQVNDKGIPYAAKRPDTQPRNERGQFMAKNTDKTEAFNPNYLIDSPQSEQGWEWNLTKLFADAMAGRSVMGYDDLKNAVQQLSNIKQKQYYYKVFEDAESKGIVKKTYDRHHRIVIIMPPR</sequence>
<dbReference type="InterPro" id="IPR027417">
    <property type="entry name" value="P-loop_NTPase"/>
</dbReference>
<protein>
    <submittedName>
        <fullName evidence="1">AAA domain-containing protein</fullName>
    </submittedName>
</protein>